<keyword evidence="8" id="KW-1185">Reference proteome</keyword>
<proteinExistence type="predicted"/>
<feature type="domain" description="Pre-mRNA-splicing factor Syf1/CRNKL1-like C-terminal HAT-repeats" evidence="6">
    <location>
        <begin position="107"/>
        <end position="268"/>
    </location>
</feature>
<organism evidence="7 8">
    <name type="scientific">Dimargaris cristalligena</name>
    <dbReference type="NCBI Taxonomy" id="215637"/>
    <lineage>
        <taxon>Eukaryota</taxon>
        <taxon>Fungi</taxon>
        <taxon>Fungi incertae sedis</taxon>
        <taxon>Zoopagomycota</taxon>
        <taxon>Kickxellomycotina</taxon>
        <taxon>Dimargaritomycetes</taxon>
        <taxon>Dimargaritales</taxon>
        <taxon>Dimargaritaceae</taxon>
        <taxon>Dimargaris</taxon>
    </lineage>
</organism>
<accession>A0A4P9ZU21</accession>
<dbReference type="PANTHER" id="PTHR23270:SF10">
    <property type="entry name" value="PROTEIN RRP5 HOMOLOG"/>
    <property type="match status" value="1"/>
</dbReference>
<sequence>MDEDASETDSDSEEAEAEVAASQPASVSTATAANDDLPVPDITAELDGKAPAVSEDFERLLLSSPDSSYLWINYMAFHLKLFEVSKARGIAERALKSISFRENQEKFNMWVALLNLENQFGSQAEMDLVINRALRVNDPKAILIQLTGIYERAHKYAACQETYERLLRDFRASCKVWTLYGAYCIRRRNLAKARELLQSCIDALPKRKHVKAISRFGILEFKEGDVERGRTIFEGIMANYPKRTDLWSVYIDMETKGEHVLKARNLFRRVTTLPLPSRTMKFFFKKWLMFEKAHGDEDTVEEVKQVALNYVESR</sequence>
<evidence type="ECO:0000256" key="1">
    <source>
        <dbReference type="ARBA" id="ARBA00004604"/>
    </source>
</evidence>
<feature type="region of interest" description="Disordered" evidence="5">
    <location>
        <begin position="1"/>
        <end position="40"/>
    </location>
</feature>
<keyword evidence="4" id="KW-0539">Nucleus</keyword>
<evidence type="ECO:0000256" key="3">
    <source>
        <dbReference type="ARBA" id="ARBA00022737"/>
    </source>
</evidence>
<dbReference type="SUPFAM" id="SSF48452">
    <property type="entry name" value="TPR-like"/>
    <property type="match status" value="1"/>
</dbReference>
<evidence type="ECO:0000256" key="4">
    <source>
        <dbReference type="ARBA" id="ARBA00023242"/>
    </source>
</evidence>
<dbReference type="GO" id="GO:0032040">
    <property type="term" value="C:small-subunit processome"/>
    <property type="evidence" value="ECO:0007669"/>
    <property type="project" value="TreeGrafter"/>
</dbReference>
<evidence type="ECO:0000256" key="5">
    <source>
        <dbReference type="SAM" id="MobiDB-lite"/>
    </source>
</evidence>
<dbReference type="GO" id="GO:0006364">
    <property type="term" value="P:rRNA processing"/>
    <property type="evidence" value="ECO:0007669"/>
    <property type="project" value="UniProtKB-KW"/>
</dbReference>
<reference evidence="8" key="1">
    <citation type="journal article" date="2018" name="Nat. Microbiol.">
        <title>Leveraging single-cell genomics to expand the fungal tree of life.</title>
        <authorList>
            <person name="Ahrendt S.R."/>
            <person name="Quandt C.A."/>
            <person name="Ciobanu D."/>
            <person name="Clum A."/>
            <person name="Salamov A."/>
            <person name="Andreopoulos B."/>
            <person name="Cheng J.F."/>
            <person name="Woyke T."/>
            <person name="Pelin A."/>
            <person name="Henrissat B."/>
            <person name="Reynolds N.K."/>
            <person name="Benny G.L."/>
            <person name="Smith M.E."/>
            <person name="James T.Y."/>
            <person name="Grigoriev I.V."/>
        </authorList>
    </citation>
    <scope>NUCLEOTIDE SEQUENCE [LARGE SCALE GENOMIC DNA]</scope>
    <source>
        <strain evidence="8">RSA 468</strain>
    </source>
</reference>
<dbReference type="GO" id="GO:0003723">
    <property type="term" value="F:RNA binding"/>
    <property type="evidence" value="ECO:0007669"/>
    <property type="project" value="TreeGrafter"/>
</dbReference>
<dbReference type="SMART" id="SM00386">
    <property type="entry name" value="HAT"/>
    <property type="match status" value="5"/>
</dbReference>
<dbReference type="InterPro" id="IPR003107">
    <property type="entry name" value="HAT"/>
</dbReference>
<evidence type="ECO:0000313" key="8">
    <source>
        <dbReference type="Proteomes" id="UP000268162"/>
    </source>
</evidence>
<keyword evidence="3" id="KW-0677">Repeat</keyword>
<dbReference type="EMBL" id="ML002552">
    <property type="protein sequence ID" value="RKP37043.1"/>
    <property type="molecule type" value="Genomic_DNA"/>
</dbReference>
<evidence type="ECO:0000256" key="2">
    <source>
        <dbReference type="ARBA" id="ARBA00022552"/>
    </source>
</evidence>
<protein>
    <recommendedName>
        <fullName evidence="6">Pre-mRNA-splicing factor Syf1/CRNKL1-like C-terminal HAT-repeats domain-containing protein</fullName>
    </recommendedName>
</protein>
<dbReference type="PANTHER" id="PTHR23270">
    <property type="entry name" value="PROGRAMMED CELL DEATH PROTEIN 11 PRE-RRNA PROCESSING PROTEIN RRP5"/>
    <property type="match status" value="1"/>
</dbReference>
<dbReference type="InterPro" id="IPR011990">
    <property type="entry name" value="TPR-like_helical_dom_sf"/>
</dbReference>
<dbReference type="InterPro" id="IPR055430">
    <property type="entry name" value="HAT_Syf1_CNRKL1_C"/>
</dbReference>
<dbReference type="STRING" id="215637.A0A4P9ZU21"/>
<dbReference type="AlphaFoldDB" id="A0A4P9ZU21"/>
<dbReference type="InterPro" id="IPR045209">
    <property type="entry name" value="Rrp5"/>
</dbReference>
<dbReference type="FunFam" id="1.25.40.10:FF:000065">
    <property type="entry name" value="Programmed cell death 11"/>
    <property type="match status" value="1"/>
</dbReference>
<evidence type="ECO:0000313" key="7">
    <source>
        <dbReference type="EMBL" id="RKP37043.1"/>
    </source>
</evidence>
<keyword evidence="2" id="KW-0698">rRNA processing</keyword>
<dbReference type="Proteomes" id="UP000268162">
    <property type="component" value="Unassembled WGS sequence"/>
</dbReference>
<comment type="subcellular location">
    <subcellularLocation>
        <location evidence="1">Nucleus</location>
        <location evidence="1">Nucleolus</location>
    </subcellularLocation>
</comment>
<feature type="compositionally biased region" description="Low complexity" evidence="5">
    <location>
        <begin position="18"/>
        <end position="28"/>
    </location>
</feature>
<gene>
    <name evidence="7" type="ORF">BJ085DRAFT_18865</name>
</gene>
<evidence type="ECO:0000259" key="6">
    <source>
        <dbReference type="Pfam" id="PF23231"/>
    </source>
</evidence>
<dbReference type="Pfam" id="PF23231">
    <property type="entry name" value="HAT_Syf1_CNRKL1_C"/>
    <property type="match status" value="1"/>
</dbReference>
<feature type="compositionally biased region" description="Acidic residues" evidence="5">
    <location>
        <begin position="1"/>
        <end position="17"/>
    </location>
</feature>
<dbReference type="Gene3D" id="1.25.40.10">
    <property type="entry name" value="Tetratricopeptide repeat domain"/>
    <property type="match status" value="2"/>
</dbReference>
<name>A0A4P9ZU21_9FUNG</name>